<dbReference type="AlphaFoldDB" id="A0A4R2IE96"/>
<dbReference type="EMBL" id="SLWQ01000001">
    <property type="protein sequence ID" value="TCO42944.1"/>
    <property type="molecule type" value="Genomic_DNA"/>
</dbReference>
<gene>
    <name evidence="2" type="ORF">EV148_101351</name>
</gene>
<reference evidence="2 3" key="1">
    <citation type="journal article" date="2015" name="Stand. Genomic Sci.">
        <title>Genomic Encyclopedia of Bacterial and Archaeal Type Strains, Phase III: the genomes of soil and plant-associated and newly described type strains.</title>
        <authorList>
            <person name="Whitman W.B."/>
            <person name="Woyke T."/>
            <person name="Klenk H.P."/>
            <person name="Zhou Y."/>
            <person name="Lilburn T.G."/>
            <person name="Beck B.J."/>
            <person name="De Vos P."/>
            <person name="Vandamme P."/>
            <person name="Eisen J.A."/>
            <person name="Garrity G."/>
            <person name="Hugenholtz P."/>
            <person name="Kyrpides N.C."/>
        </authorList>
    </citation>
    <scope>NUCLEOTIDE SEQUENCE [LARGE SCALE GENOMIC DNA]</scope>
    <source>
        <strain evidence="2 3">A3</strain>
    </source>
</reference>
<evidence type="ECO:0000313" key="2">
    <source>
        <dbReference type="EMBL" id="TCO42944.1"/>
    </source>
</evidence>
<organism evidence="2 3">
    <name type="scientific">Dokdonella fugitiva</name>
    <dbReference type="NCBI Taxonomy" id="328517"/>
    <lineage>
        <taxon>Bacteria</taxon>
        <taxon>Pseudomonadati</taxon>
        <taxon>Pseudomonadota</taxon>
        <taxon>Gammaproteobacteria</taxon>
        <taxon>Lysobacterales</taxon>
        <taxon>Rhodanobacteraceae</taxon>
        <taxon>Dokdonella</taxon>
    </lineage>
</organism>
<feature type="region of interest" description="Disordered" evidence="1">
    <location>
        <begin position="126"/>
        <end position="187"/>
    </location>
</feature>
<sequence length="187" mass="20201">MAADTGSYYSSQCGPTQWPVAEVASLVRLEPDNAGALQYAVALAQAKHDDAALDEALARMASATRADDHLGDEIAEWRKVYMAHPEGNLVLPMWSEAPASERALLGALNQTSYRASPVQFALAQACTPDGDSERDGSGQRRAHARAGARVGADARDHGGDHVEVRCRRRSRSRREGRAGRLRRGAPR</sequence>
<protein>
    <submittedName>
        <fullName evidence="2">Uncharacterized protein</fullName>
    </submittedName>
</protein>
<proteinExistence type="predicted"/>
<keyword evidence="3" id="KW-1185">Reference proteome</keyword>
<evidence type="ECO:0000256" key="1">
    <source>
        <dbReference type="SAM" id="MobiDB-lite"/>
    </source>
</evidence>
<name>A0A4R2IE96_9GAMM</name>
<feature type="compositionally biased region" description="Basic and acidic residues" evidence="1">
    <location>
        <begin position="152"/>
        <end position="165"/>
    </location>
</feature>
<comment type="caution">
    <text evidence="2">The sequence shown here is derived from an EMBL/GenBank/DDBJ whole genome shotgun (WGS) entry which is preliminary data.</text>
</comment>
<accession>A0A4R2IE96</accession>
<evidence type="ECO:0000313" key="3">
    <source>
        <dbReference type="Proteomes" id="UP000294862"/>
    </source>
</evidence>
<dbReference type="Proteomes" id="UP000294862">
    <property type="component" value="Unassembled WGS sequence"/>
</dbReference>